<dbReference type="RefSeq" id="WP_154050007.1">
    <property type="nucleotide sequence ID" value="NZ_CABHML010000014.1"/>
</dbReference>
<evidence type="ECO:0000313" key="2">
    <source>
        <dbReference type="EMBL" id="VUW82277.1"/>
    </source>
</evidence>
<dbReference type="Gene3D" id="3.30.1330.230">
    <property type="match status" value="1"/>
</dbReference>
<dbReference type="Proteomes" id="UP000319252">
    <property type="component" value="Unassembled WGS sequence"/>
</dbReference>
<feature type="domain" description="YcaO" evidence="1">
    <location>
        <begin position="174"/>
        <end position="519"/>
    </location>
</feature>
<organism evidence="2 3">
    <name type="scientific">Bifidobacterium longum subsp. infantis</name>
    <dbReference type="NCBI Taxonomy" id="1682"/>
    <lineage>
        <taxon>Bacteria</taxon>
        <taxon>Bacillati</taxon>
        <taxon>Actinomycetota</taxon>
        <taxon>Actinomycetes</taxon>
        <taxon>Bifidobacteriales</taxon>
        <taxon>Bifidobacteriaceae</taxon>
        <taxon>Bifidobacterium</taxon>
    </lineage>
</organism>
<protein>
    <recommendedName>
        <fullName evidence="1">YcaO domain-containing protein</fullName>
    </recommendedName>
</protein>
<sequence length="519" mass="57849">MITLAKVGRYIAAMRYNDSLRDGCPYCVKNRLTLFSMITGDNMPITGETESQLVLRLNNYNQPNSIIVTNITDDPDYIISTPVPDCPYCSSFSHNEFYTKKDSFIPADNWSSGHFCEERSTKATSFVDDMQNYMGSVGIMTRPTQQQFAPNGISFWNSVQLLSSDITSFEVAGGKGNKESDIIASCVGEGLERYAIAASSCMSNVIASYEDVHSFAVDPIEEWGLPARQESLGIAPYTHQTKIRWIEVEQIRGNNIEHLLVPSDMMLPHSRNGAPCLPVFLGSSNGTAAGSDIQSASIQAMLELIERDAFWFYCRTTASPFAVPCKYIPERILRIMDSNPDIKYIFETLPNPFDIPVVQVLAIDQCSQTAKSARGTGAAFNLSDAIERAFNECNQMITSLRTAARIDSATDMRSIWFSGEAEKIFANLFHPVQQERIPDPATVSSDAFSYLTNKFDEQKLNVYRIPLWNTVHSSVVKCIATNIAPCDSTYFTNSNRLEDFAKAMGFNIHRSTYTGSLFM</sequence>
<dbReference type="PANTHER" id="PTHR37809:SF1">
    <property type="entry name" value="RIBOSOMAL PROTEIN S12 METHYLTHIOTRANSFERASE ACCESSORY FACTOR YCAO"/>
    <property type="match status" value="1"/>
</dbReference>
<dbReference type="EMBL" id="CABHML010000014">
    <property type="protein sequence ID" value="VUW82277.1"/>
    <property type="molecule type" value="Genomic_DNA"/>
</dbReference>
<gene>
    <name evidence="2" type="ORF">BLONGUMMC1_00540</name>
</gene>
<dbReference type="PANTHER" id="PTHR37809">
    <property type="entry name" value="RIBOSOMAL PROTEIN S12 METHYLTHIOTRANSFERASE ACCESSORY FACTOR YCAO"/>
    <property type="match status" value="1"/>
</dbReference>
<name>A0A564RVN8_BIFLI</name>
<dbReference type="Pfam" id="PF02624">
    <property type="entry name" value="YcaO"/>
    <property type="match status" value="1"/>
</dbReference>
<dbReference type="AlphaFoldDB" id="A0A564RVN8"/>
<dbReference type="InterPro" id="IPR003776">
    <property type="entry name" value="YcaO-like_dom"/>
</dbReference>
<dbReference type="PROSITE" id="PS51664">
    <property type="entry name" value="YCAO"/>
    <property type="match status" value="1"/>
</dbReference>
<evidence type="ECO:0000313" key="3">
    <source>
        <dbReference type="Proteomes" id="UP000319252"/>
    </source>
</evidence>
<proteinExistence type="predicted"/>
<evidence type="ECO:0000259" key="1">
    <source>
        <dbReference type="PROSITE" id="PS51664"/>
    </source>
</evidence>
<accession>A0A564RVN8</accession>
<reference evidence="2 3" key="1">
    <citation type="submission" date="2019-07" db="EMBL/GenBank/DDBJ databases">
        <authorList>
            <person name="Chang H.-W."/>
            <person name="Raman A."/>
            <person name="Venkatesh S."/>
            <person name="Gehrig J."/>
        </authorList>
    </citation>
    <scope>NUCLEOTIDE SEQUENCE [LARGE SCALE GENOMIC DNA]</scope>
    <source>
        <strain evidence="2">B.longum_ssp_infantis_4</strain>
    </source>
</reference>